<dbReference type="SMART" id="SM00849">
    <property type="entry name" value="Lactamase_B"/>
    <property type="match status" value="1"/>
</dbReference>
<sequence length="399" mass="43010">MHLRLSTGRRTLHSLSVDILTRNIARISSPPYGPYSVQSSHAYILGQGPDRLLIDAGNGHPDLKDALMSHLAVQGARLSGVLLTHFHDGHAGGLDGIVKAMGKNSPTIYCLKSSHPRATRTAHLHHLTDGQVITTLDGSICISTLCTPGHSSDHASFWFADEGILFPGDAIQCRPTALINGARAVFQDLTAYRASLAKLQLVVPRLVFPAHGEVVINSLHLIDQALERQNQMAKEIVSIVRHATNQSDGSGGISTQDVIDTFVESCYKPTRCDAMDASRLATDAMVISGTIRQHLLLLESRGILCRRSVVYSPSKRSEKGIDPSKIKGPGGLTMDAIFNHVQESRRRDWKNANDGSPRMTADAAAAAAVAGSSEYLSHGLIHPLHANVKLGFNVVWGMA</sequence>
<gene>
    <name evidence="2" type="ORF">BASA50_003865</name>
</gene>
<dbReference type="InterPro" id="IPR050662">
    <property type="entry name" value="Sec-metab_biosynth-thioest"/>
</dbReference>
<dbReference type="InterPro" id="IPR001279">
    <property type="entry name" value="Metallo-B-lactamas"/>
</dbReference>
<dbReference type="PANTHER" id="PTHR23131">
    <property type="entry name" value="ENDORIBONUCLEASE LACTB2"/>
    <property type="match status" value="1"/>
</dbReference>
<proteinExistence type="predicted"/>
<keyword evidence="3" id="KW-1185">Reference proteome</keyword>
<evidence type="ECO:0000313" key="3">
    <source>
        <dbReference type="Proteomes" id="UP001648503"/>
    </source>
</evidence>
<evidence type="ECO:0000259" key="1">
    <source>
        <dbReference type="SMART" id="SM00849"/>
    </source>
</evidence>
<dbReference type="Gene3D" id="3.60.15.10">
    <property type="entry name" value="Ribonuclease Z/Hydroxyacylglutathione hydrolase-like"/>
    <property type="match status" value="1"/>
</dbReference>
<dbReference type="PANTHER" id="PTHR23131:SF0">
    <property type="entry name" value="ENDORIBONUCLEASE LACTB2"/>
    <property type="match status" value="1"/>
</dbReference>
<feature type="domain" description="Metallo-beta-lactamase" evidence="1">
    <location>
        <begin position="39"/>
        <end position="211"/>
    </location>
</feature>
<comment type="caution">
    <text evidence="2">The sequence shown here is derived from an EMBL/GenBank/DDBJ whole genome shotgun (WGS) entry which is preliminary data.</text>
</comment>
<dbReference type="EMBL" id="JAFCIX010000114">
    <property type="protein sequence ID" value="KAH6598251.1"/>
    <property type="molecule type" value="Genomic_DNA"/>
</dbReference>
<reference evidence="2 3" key="1">
    <citation type="submission" date="2021-02" db="EMBL/GenBank/DDBJ databases">
        <title>Variation within the Batrachochytrium salamandrivorans European outbreak.</title>
        <authorList>
            <person name="Kelly M."/>
            <person name="Pasmans F."/>
            <person name="Shea T.P."/>
            <person name="Munoz J.F."/>
            <person name="Carranza S."/>
            <person name="Cuomo C.A."/>
            <person name="Martel A."/>
        </authorList>
    </citation>
    <scope>NUCLEOTIDE SEQUENCE [LARGE SCALE GENOMIC DNA]</scope>
    <source>
        <strain evidence="2 3">AMFP18/2</strain>
    </source>
</reference>
<dbReference type="Proteomes" id="UP001648503">
    <property type="component" value="Unassembled WGS sequence"/>
</dbReference>
<name>A0ABQ8FHP9_9FUNG</name>
<dbReference type="SUPFAM" id="SSF56281">
    <property type="entry name" value="Metallo-hydrolase/oxidoreductase"/>
    <property type="match status" value="1"/>
</dbReference>
<dbReference type="Pfam" id="PF00753">
    <property type="entry name" value="Lactamase_B"/>
    <property type="match status" value="1"/>
</dbReference>
<accession>A0ABQ8FHP9</accession>
<evidence type="ECO:0000313" key="2">
    <source>
        <dbReference type="EMBL" id="KAH6598251.1"/>
    </source>
</evidence>
<organism evidence="2 3">
    <name type="scientific">Batrachochytrium salamandrivorans</name>
    <dbReference type="NCBI Taxonomy" id="1357716"/>
    <lineage>
        <taxon>Eukaryota</taxon>
        <taxon>Fungi</taxon>
        <taxon>Fungi incertae sedis</taxon>
        <taxon>Chytridiomycota</taxon>
        <taxon>Chytridiomycota incertae sedis</taxon>
        <taxon>Chytridiomycetes</taxon>
        <taxon>Rhizophydiales</taxon>
        <taxon>Rhizophydiales incertae sedis</taxon>
        <taxon>Batrachochytrium</taxon>
    </lineage>
</organism>
<protein>
    <recommendedName>
        <fullName evidence="1">Metallo-beta-lactamase domain-containing protein</fullName>
    </recommendedName>
</protein>
<dbReference type="InterPro" id="IPR036866">
    <property type="entry name" value="RibonucZ/Hydroxyglut_hydro"/>
</dbReference>